<dbReference type="SUPFAM" id="SSF50969">
    <property type="entry name" value="YVTN repeat-like/Quinoprotein amine dehydrogenase"/>
    <property type="match status" value="1"/>
</dbReference>
<reference evidence="1" key="1">
    <citation type="submission" date="2018-05" db="EMBL/GenBank/DDBJ databases">
        <authorList>
            <person name="Lanie J.A."/>
            <person name="Ng W.-L."/>
            <person name="Kazmierczak K.M."/>
            <person name="Andrzejewski T.M."/>
            <person name="Davidsen T.M."/>
            <person name="Wayne K.J."/>
            <person name="Tettelin H."/>
            <person name="Glass J.I."/>
            <person name="Rusch D."/>
            <person name="Podicherti R."/>
            <person name="Tsui H.-C.T."/>
            <person name="Winkler M.E."/>
        </authorList>
    </citation>
    <scope>NUCLEOTIDE SEQUENCE</scope>
</reference>
<dbReference type="InterPro" id="IPR007788">
    <property type="entry name" value="QCT"/>
</dbReference>
<dbReference type="InterPro" id="IPR011044">
    <property type="entry name" value="Quino_amine_DH_bsu"/>
</dbReference>
<proteinExistence type="predicted"/>
<accession>A0A382TI48</accession>
<evidence type="ECO:0000313" key="1">
    <source>
        <dbReference type="EMBL" id="SVD21736.1"/>
    </source>
</evidence>
<dbReference type="Pfam" id="PF05096">
    <property type="entry name" value="Glu_cyclase_2"/>
    <property type="match status" value="1"/>
</dbReference>
<dbReference type="AlphaFoldDB" id="A0A382TI48"/>
<sequence>GITILDDLIYLLSWREKVGFIYDVNTLNIIDSFSYDKSKEGWGLCNDGKNIYKSDGTDKIWLLDPKSMKELDYIQPHTNKRKLANINELEWINDRIYGNIYMANGIAIINPKNGVVEGVIDLSSLKEKVTNHKDLDVLNGIAYNKASNSIFVTGKMWDKLFEIKIIPKT</sequence>
<dbReference type="PANTHER" id="PTHR31270">
    <property type="entry name" value="GLUTAMINYL-PEPTIDE CYCLOTRANSFERASE"/>
    <property type="match status" value="1"/>
</dbReference>
<dbReference type="EMBL" id="UINC01136772">
    <property type="protein sequence ID" value="SVD21736.1"/>
    <property type="molecule type" value="Genomic_DNA"/>
</dbReference>
<dbReference type="GO" id="GO:0016603">
    <property type="term" value="F:glutaminyl-peptide cyclotransferase activity"/>
    <property type="evidence" value="ECO:0007669"/>
    <property type="project" value="InterPro"/>
</dbReference>
<feature type="non-terminal residue" evidence="1">
    <location>
        <position position="1"/>
    </location>
</feature>
<dbReference type="PANTHER" id="PTHR31270:SF1">
    <property type="entry name" value="GLUTAMINYL-PEPTIDE CYCLOTRANSFERASE"/>
    <property type="match status" value="1"/>
</dbReference>
<protein>
    <recommendedName>
        <fullName evidence="2">Glutamine cyclotransferase</fullName>
    </recommendedName>
</protein>
<organism evidence="1">
    <name type="scientific">marine metagenome</name>
    <dbReference type="NCBI Taxonomy" id="408172"/>
    <lineage>
        <taxon>unclassified sequences</taxon>
        <taxon>metagenomes</taxon>
        <taxon>ecological metagenomes</taxon>
    </lineage>
</organism>
<evidence type="ECO:0008006" key="2">
    <source>
        <dbReference type="Google" id="ProtNLM"/>
    </source>
</evidence>
<gene>
    <name evidence="1" type="ORF">METZ01_LOCUS374590</name>
</gene>
<name>A0A382TI48_9ZZZZ</name>